<proteinExistence type="predicted"/>
<dbReference type="Proteomes" id="UP000051952">
    <property type="component" value="Unassembled WGS sequence"/>
</dbReference>
<sequence length="194" mass="21647">MMRPTPSPILLGASAESSSRHTTTRRSEDSDVWVSGHGNPLGAMKSSIPSGTTNFDLLQRATRCEEEAARLREVVSTLELELERARVQQEVWKTTDPFYYVTPVSVLPPRVVNEHRTIIESIVEHAILYRESFKLLQPTSAGAGVVKSNTVDGGTPSTMIENQRTARALRQLQQENEILRSTIARLHHEAASRF</sequence>
<organism evidence="3 4">
    <name type="scientific">Bodo saltans</name>
    <name type="common">Flagellated protozoan</name>
    <dbReference type="NCBI Taxonomy" id="75058"/>
    <lineage>
        <taxon>Eukaryota</taxon>
        <taxon>Discoba</taxon>
        <taxon>Euglenozoa</taxon>
        <taxon>Kinetoplastea</taxon>
        <taxon>Metakinetoplastina</taxon>
        <taxon>Eubodonida</taxon>
        <taxon>Bodonidae</taxon>
        <taxon>Bodo</taxon>
    </lineage>
</organism>
<feature type="coiled-coil region" evidence="1">
    <location>
        <begin position="162"/>
        <end position="189"/>
    </location>
</feature>
<keyword evidence="4" id="KW-1185">Reference proteome</keyword>
<dbReference type="AlphaFoldDB" id="A0A0S4IVG1"/>
<protein>
    <submittedName>
        <fullName evidence="3">Uncharacterized protein</fullName>
    </submittedName>
</protein>
<dbReference type="VEuPathDB" id="TriTrypDB:BSAL_69005"/>
<dbReference type="EMBL" id="CYKH01000484">
    <property type="protein sequence ID" value="CUG00033.1"/>
    <property type="molecule type" value="Genomic_DNA"/>
</dbReference>
<evidence type="ECO:0000313" key="3">
    <source>
        <dbReference type="EMBL" id="CUG00033.1"/>
    </source>
</evidence>
<reference evidence="4" key="1">
    <citation type="submission" date="2015-09" db="EMBL/GenBank/DDBJ databases">
        <authorList>
            <consortium name="Pathogen Informatics"/>
        </authorList>
    </citation>
    <scope>NUCLEOTIDE SEQUENCE [LARGE SCALE GENOMIC DNA]</scope>
    <source>
        <strain evidence="4">Lake Konstanz</strain>
    </source>
</reference>
<evidence type="ECO:0000313" key="4">
    <source>
        <dbReference type="Proteomes" id="UP000051952"/>
    </source>
</evidence>
<evidence type="ECO:0000256" key="2">
    <source>
        <dbReference type="SAM" id="MobiDB-lite"/>
    </source>
</evidence>
<name>A0A0S4IVG1_BODSA</name>
<evidence type="ECO:0000256" key="1">
    <source>
        <dbReference type="SAM" id="Coils"/>
    </source>
</evidence>
<feature type="region of interest" description="Disordered" evidence="2">
    <location>
        <begin position="1"/>
        <end position="32"/>
    </location>
</feature>
<feature type="coiled-coil region" evidence="1">
    <location>
        <begin position="61"/>
        <end position="88"/>
    </location>
</feature>
<accession>A0A0S4IVG1</accession>
<keyword evidence="1" id="KW-0175">Coiled coil</keyword>
<gene>
    <name evidence="3" type="ORF">BSAL_69005</name>
</gene>